<dbReference type="Proteomes" id="UP000504636">
    <property type="component" value="Unplaced"/>
</dbReference>
<evidence type="ECO:0000313" key="2">
    <source>
        <dbReference type="EMBL" id="KAF2804716.1"/>
    </source>
</evidence>
<dbReference type="EMBL" id="MU003712">
    <property type="protein sequence ID" value="KAF2804716.1"/>
    <property type="molecule type" value="Genomic_DNA"/>
</dbReference>
<sequence length="286" mass="31634">MAATTSTPSRRAKHPLQTIPSLTILSNPSTPNHRAKHSHQSFTSTTMSSNPSTTKHRARLLQDEISPTIKPSAPSTTTHQSTPLHPAIPSTTKSSAAPTPNHRTEFLGDIRRNWTTSHLSRILPPHLTPTTPTTTWRAPLLSQNDISHIALLYRIDHGAYSTPFNPIPVLKYTLHADGVVVRNPTNRPPPPGWASAVLDVTADEILVERLERGDERRELGPEEWSGSFVRALSELSEKTRGRKEDAWAVLQQALVERKGKEVRTGDVRRAVDLVGGWEGKGWEGKK</sequence>
<dbReference type="GeneID" id="54466901"/>
<reference evidence="4" key="2">
    <citation type="submission" date="2020-04" db="EMBL/GenBank/DDBJ databases">
        <authorList>
            <consortium name="NCBI Genome Project"/>
        </authorList>
    </citation>
    <scope>NUCLEOTIDE SEQUENCE</scope>
    <source>
        <strain evidence="4">CBS 304.34</strain>
    </source>
</reference>
<protein>
    <submittedName>
        <fullName evidence="2 4">Uncharacterized protein</fullName>
    </submittedName>
</protein>
<evidence type="ECO:0000313" key="4">
    <source>
        <dbReference type="RefSeq" id="XP_033571680.1"/>
    </source>
</evidence>
<dbReference type="AlphaFoldDB" id="A0A6A6Y7B7"/>
<dbReference type="OrthoDB" id="10494653at2759"/>
<name>A0A6A6Y7B7_9PEZI</name>
<evidence type="ECO:0000256" key="1">
    <source>
        <dbReference type="SAM" id="MobiDB-lite"/>
    </source>
</evidence>
<feature type="compositionally biased region" description="Polar residues" evidence="1">
    <location>
        <begin position="73"/>
        <end position="98"/>
    </location>
</feature>
<feature type="compositionally biased region" description="Low complexity" evidence="1">
    <location>
        <begin position="41"/>
        <end position="53"/>
    </location>
</feature>
<reference evidence="4" key="3">
    <citation type="submission" date="2025-04" db="UniProtKB">
        <authorList>
            <consortium name="RefSeq"/>
        </authorList>
    </citation>
    <scope>IDENTIFICATION</scope>
    <source>
        <strain evidence="4">CBS 304.34</strain>
    </source>
</reference>
<feature type="compositionally biased region" description="Polar residues" evidence="1">
    <location>
        <begin position="18"/>
        <end position="32"/>
    </location>
</feature>
<proteinExistence type="predicted"/>
<organism evidence="2">
    <name type="scientific">Mytilinidion resinicola</name>
    <dbReference type="NCBI Taxonomy" id="574789"/>
    <lineage>
        <taxon>Eukaryota</taxon>
        <taxon>Fungi</taxon>
        <taxon>Dikarya</taxon>
        <taxon>Ascomycota</taxon>
        <taxon>Pezizomycotina</taxon>
        <taxon>Dothideomycetes</taxon>
        <taxon>Pleosporomycetidae</taxon>
        <taxon>Mytilinidiales</taxon>
        <taxon>Mytilinidiaceae</taxon>
        <taxon>Mytilinidion</taxon>
    </lineage>
</organism>
<gene>
    <name evidence="2 4" type="ORF">BDZ99DRAFT_525540</name>
</gene>
<keyword evidence="3" id="KW-1185">Reference proteome</keyword>
<evidence type="ECO:0000313" key="3">
    <source>
        <dbReference type="Proteomes" id="UP000504636"/>
    </source>
</evidence>
<feature type="region of interest" description="Disordered" evidence="1">
    <location>
        <begin position="1"/>
        <end position="101"/>
    </location>
</feature>
<dbReference type="RefSeq" id="XP_033571680.1">
    <property type="nucleotide sequence ID" value="XM_033726008.1"/>
</dbReference>
<accession>A0A6A6Y7B7</accession>
<reference evidence="2 4" key="1">
    <citation type="journal article" date="2020" name="Stud. Mycol.">
        <title>101 Dothideomycetes genomes: a test case for predicting lifestyles and emergence of pathogens.</title>
        <authorList>
            <person name="Haridas S."/>
            <person name="Albert R."/>
            <person name="Binder M."/>
            <person name="Bloem J."/>
            <person name="Labutti K."/>
            <person name="Salamov A."/>
            <person name="Andreopoulos B."/>
            <person name="Baker S."/>
            <person name="Barry K."/>
            <person name="Bills G."/>
            <person name="Bluhm B."/>
            <person name="Cannon C."/>
            <person name="Castanera R."/>
            <person name="Culley D."/>
            <person name="Daum C."/>
            <person name="Ezra D."/>
            <person name="Gonzalez J."/>
            <person name="Henrissat B."/>
            <person name="Kuo A."/>
            <person name="Liang C."/>
            <person name="Lipzen A."/>
            <person name="Lutzoni F."/>
            <person name="Magnuson J."/>
            <person name="Mondo S."/>
            <person name="Nolan M."/>
            <person name="Ohm R."/>
            <person name="Pangilinan J."/>
            <person name="Park H.-J."/>
            <person name="Ramirez L."/>
            <person name="Alfaro M."/>
            <person name="Sun H."/>
            <person name="Tritt A."/>
            <person name="Yoshinaga Y."/>
            <person name="Zwiers L.-H."/>
            <person name="Turgeon B."/>
            <person name="Goodwin S."/>
            <person name="Spatafora J."/>
            <person name="Crous P."/>
            <person name="Grigoriev I."/>
        </authorList>
    </citation>
    <scope>NUCLEOTIDE SEQUENCE</scope>
    <source>
        <strain evidence="2 4">CBS 304.34</strain>
    </source>
</reference>